<protein>
    <submittedName>
        <fullName evidence="4">Uncharacterized protein</fullName>
    </submittedName>
</protein>
<dbReference type="PANTHER" id="PTHR43976:SF16">
    <property type="entry name" value="SHORT-CHAIN DEHYDROGENASE_REDUCTASE FAMILY PROTEIN"/>
    <property type="match status" value="1"/>
</dbReference>
<sequence>MSATVFLITGASSGFGKAIALEALRRGHKVIATARDASKLDQLKEAGAAVLDLDVAAGDESVAAAFQKAHAIYGRLTHVVNAAGYVLEGAIEESSQAEVAAIFATNVFGASATVRAAAPYLRQAVKQDGAQTAIASFGSMAWWEPTPAVALYCATKAADSMIMQGAALELKPFGIDAVTIEPGYFRTELLNSGTGVQRKITTAQTLDVYKNTPVEAVRNSLVAADNNQLGDVTKAARVIVDVLTRSGVAKGRSIPTRLVLGSDCVDKIRELMAETEKSIKEWEAVSRSTDHDQ</sequence>
<name>A0ABP0C6Y9_9PEZI</name>
<dbReference type="InterPro" id="IPR002347">
    <property type="entry name" value="SDR_fam"/>
</dbReference>
<dbReference type="InterPro" id="IPR051911">
    <property type="entry name" value="SDR_oxidoreductase"/>
</dbReference>
<keyword evidence="5" id="KW-1185">Reference proteome</keyword>
<evidence type="ECO:0000313" key="4">
    <source>
        <dbReference type="EMBL" id="CAK7227583.1"/>
    </source>
</evidence>
<dbReference type="SUPFAM" id="SSF51735">
    <property type="entry name" value="NAD(P)-binding Rossmann-fold domains"/>
    <property type="match status" value="1"/>
</dbReference>
<dbReference type="Pfam" id="PF00106">
    <property type="entry name" value="adh_short"/>
    <property type="match status" value="1"/>
</dbReference>
<dbReference type="EMBL" id="CAWUHD010000074">
    <property type="protein sequence ID" value="CAK7227583.1"/>
    <property type="molecule type" value="Genomic_DNA"/>
</dbReference>
<evidence type="ECO:0000256" key="3">
    <source>
        <dbReference type="ARBA" id="ARBA00023002"/>
    </source>
</evidence>
<evidence type="ECO:0000313" key="5">
    <source>
        <dbReference type="Proteomes" id="UP001642482"/>
    </source>
</evidence>
<dbReference type="PANTHER" id="PTHR43976">
    <property type="entry name" value="SHORT CHAIN DEHYDROGENASE"/>
    <property type="match status" value="1"/>
</dbReference>
<dbReference type="InterPro" id="IPR036291">
    <property type="entry name" value="NAD(P)-bd_dom_sf"/>
</dbReference>
<proteinExistence type="inferred from homology"/>
<comment type="similarity">
    <text evidence="1">Belongs to the short-chain dehydrogenases/reductases (SDR) family.</text>
</comment>
<dbReference type="Gene3D" id="3.40.50.720">
    <property type="entry name" value="NAD(P)-binding Rossmann-like Domain"/>
    <property type="match status" value="1"/>
</dbReference>
<organism evidence="4 5">
    <name type="scientific">Sporothrix eucalyptigena</name>
    <dbReference type="NCBI Taxonomy" id="1812306"/>
    <lineage>
        <taxon>Eukaryota</taxon>
        <taxon>Fungi</taxon>
        <taxon>Dikarya</taxon>
        <taxon>Ascomycota</taxon>
        <taxon>Pezizomycotina</taxon>
        <taxon>Sordariomycetes</taxon>
        <taxon>Sordariomycetidae</taxon>
        <taxon>Ophiostomatales</taxon>
        <taxon>Ophiostomataceae</taxon>
        <taxon>Sporothrix</taxon>
    </lineage>
</organism>
<comment type="caution">
    <text evidence="4">The sequence shown here is derived from an EMBL/GenBank/DDBJ whole genome shotgun (WGS) entry which is preliminary data.</text>
</comment>
<dbReference type="Proteomes" id="UP001642482">
    <property type="component" value="Unassembled WGS sequence"/>
</dbReference>
<reference evidence="4 5" key="1">
    <citation type="submission" date="2024-01" db="EMBL/GenBank/DDBJ databases">
        <authorList>
            <person name="Allen C."/>
            <person name="Tagirdzhanova G."/>
        </authorList>
    </citation>
    <scope>NUCLEOTIDE SEQUENCE [LARGE SCALE GENOMIC DNA]</scope>
</reference>
<keyword evidence="2" id="KW-0521">NADP</keyword>
<dbReference type="PROSITE" id="PS00061">
    <property type="entry name" value="ADH_SHORT"/>
    <property type="match status" value="1"/>
</dbReference>
<evidence type="ECO:0000256" key="2">
    <source>
        <dbReference type="ARBA" id="ARBA00022857"/>
    </source>
</evidence>
<evidence type="ECO:0000256" key="1">
    <source>
        <dbReference type="ARBA" id="ARBA00006484"/>
    </source>
</evidence>
<gene>
    <name evidence="4" type="ORF">SEUCBS140593_006624</name>
</gene>
<dbReference type="InterPro" id="IPR020904">
    <property type="entry name" value="Sc_DH/Rdtase_CS"/>
</dbReference>
<keyword evidence="3" id="KW-0560">Oxidoreductase</keyword>
<dbReference type="PRINTS" id="PR00081">
    <property type="entry name" value="GDHRDH"/>
</dbReference>
<accession>A0ABP0C6Y9</accession>